<reference evidence="3 4" key="1">
    <citation type="journal article" date="2015" name="Mol. Plant Microbe Interact.">
        <title>Genome, transcriptome, and functional analyses of Penicillium expansum provide new insights into secondary metabolism and pathogenicity.</title>
        <authorList>
            <person name="Ballester A.R."/>
            <person name="Marcet-Houben M."/>
            <person name="Levin E."/>
            <person name="Sela N."/>
            <person name="Selma-Lazaro C."/>
            <person name="Carmona L."/>
            <person name="Wisniewski M."/>
            <person name="Droby S."/>
            <person name="Gonzalez-Candelas L."/>
            <person name="Gabaldon T."/>
        </authorList>
    </citation>
    <scope>NUCLEOTIDE SEQUENCE [LARGE SCALE GENOMIC DNA]</scope>
    <source>
        <strain evidence="3 4">MD-8</strain>
    </source>
</reference>
<feature type="coiled-coil region" evidence="1">
    <location>
        <begin position="39"/>
        <end position="66"/>
    </location>
</feature>
<dbReference type="HOGENOM" id="CLU_2292612_0_0_1"/>
<comment type="caution">
    <text evidence="3">The sequence shown here is derived from an EMBL/GenBank/DDBJ whole genome shotgun (WGS) entry which is preliminary data.</text>
</comment>
<keyword evidence="4" id="KW-1185">Reference proteome</keyword>
<name>A0A0A2KJ15_PENEN</name>
<feature type="region of interest" description="Disordered" evidence="2">
    <location>
        <begin position="13"/>
        <end position="34"/>
    </location>
</feature>
<evidence type="ECO:0000256" key="2">
    <source>
        <dbReference type="SAM" id="MobiDB-lite"/>
    </source>
</evidence>
<protein>
    <submittedName>
        <fullName evidence="3">Uncharacterized protein</fullName>
    </submittedName>
</protein>
<evidence type="ECO:0000313" key="3">
    <source>
        <dbReference type="EMBL" id="KGO57754.1"/>
    </source>
</evidence>
<gene>
    <name evidence="3" type="ORF">PEX2_021970</name>
</gene>
<dbReference type="VEuPathDB" id="FungiDB:PEXP_011050"/>
<dbReference type="RefSeq" id="XP_016599382.1">
    <property type="nucleotide sequence ID" value="XM_016739472.1"/>
</dbReference>
<proteinExistence type="predicted"/>
<evidence type="ECO:0000313" key="4">
    <source>
        <dbReference type="Proteomes" id="UP000030143"/>
    </source>
</evidence>
<keyword evidence="1" id="KW-0175">Coiled coil</keyword>
<dbReference type="STRING" id="27334.A0A0A2KJ15"/>
<dbReference type="Proteomes" id="UP000030143">
    <property type="component" value="Unassembled WGS sequence"/>
</dbReference>
<organism evidence="3 4">
    <name type="scientific">Penicillium expansum</name>
    <name type="common">Blue mold rot fungus</name>
    <dbReference type="NCBI Taxonomy" id="27334"/>
    <lineage>
        <taxon>Eukaryota</taxon>
        <taxon>Fungi</taxon>
        <taxon>Dikarya</taxon>
        <taxon>Ascomycota</taxon>
        <taxon>Pezizomycotina</taxon>
        <taxon>Eurotiomycetes</taxon>
        <taxon>Eurotiomycetidae</taxon>
        <taxon>Eurotiales</taxon>
        <taxon>Aspergillaceae</taxon>
        <taxon>Penicillium</taxon>
    </lineage>
</organism>
<dbReference type="GeneID" id="27674891"/>
<evidence type="ECO:0000256" key="1">
    <source>
        <dbReference type="SAM" id="Coils"/>
    </source>
</evidence>
<dbReference type="EMBL" id="JQFZ01000138">
    <property type="protein sequence ID" value="KGO57754.1"/>
    <property type="molecule type" value="Genomic_DNA"/>
</dbReference>
<accession>A0A0A2KJ15</accession>
<sequence>MSLPEFSHDLVEVENDLKATTGRPRPVPDSTKRAQRDALVALNDVIKKLNLERTDIENEIIRQRAVLADQMARLSTTNENIQSLQKVWEDMAAGFGLPCKK</sequence>
<dbReference type="AlphaFoldDB" id="A0A0A2KJ15"/>